<name>A0A813XM16_9BILA</name>
<reference evidence="7" key="1">
    <citation type="submission" date="2021-02" db="EMBL/GenBank/DDBJ databases">
        <authorList>
            <person name="Nowell W R."/>
        </authorList>
    </citation>
    <scope>NUCLEOTIDE SEQUENCE</scope>
    <source>
        <strain evidence="7">Ploen Becks lab</strain>
    </source>
</reference>
<feature type="DNA-binding region" description="HMG box" evidence="3">
    <location>
        <begin position="194"/>
        <end position="262"/>
    </location>
</feature>
<dbReference type="PROSITE" id="PS50118">
    <property type="entry name" value="HMG_BOX_2"/>
    <property type="match status" value="1"/>
</dbReference>
<dbReference type="EMBL" id="CAJNOC010001567">
    <property type="protein sequence ID" value="CAF0875171.1"/>
    <property type="molecule type" value="Genomic_DNA"/>
</dbReference>
<keyword evidence="4" id="KW-0175">Coiled coil</keyword>
<dbReference type="CDD" id="cd21980">
    <property type="entry name" value="HMG-box_HMG20"/>
    <property type="match status" value="1"/>
</dbReference>
<evidence type="ECO:0000259" key="6">
    <source>
        <dbReference type="PROSITE" id="PS50118"/>
    </source>
</evidence>
<dbReference type="InterPro" id="IPR009071">
    <property type="entry name" value="HMG_box_dom"/>
</dbReference>
<feature type="compositionally biased region" description="Low complexity" evidence="5">
    <location>
        <begin position="147"/>
        <end position="162"/>
    </location>
</feature>
<dbReference type="InterPro" id="IPR036910">
    <property type="entry name" value="HMG_box_dom_sf"/>
</dbReference>
<dbReference type="SUPFAM" id="SSF47095">
    <property type="entry name" value="HMG-box"/>
    <property type="match status" value="1"/>
</dbReference>
<dbReference type="OrthoDB" id="3213154at2759"/>
<feature type="region of interest" description="Disordered" evidence="5">
    <location>
        <begin position="174"/>
        <end position="198"/>
    </location>
</feature>
<evidence type="ECO:0000313" key="7">
    <source>
        <dbReference type="EMBL" id="CAF0875171.1"/>
    </source>
</evidence>
<feature type="region of interest" description="Disordered" evidence="5">
    <location>
        <begin position="1"/>
        <end position="31"/>
    </location>
</feature>
<dbReference type="InterPro" id="IPR051965">
    <property type="entry name" value="ChromReg_NeuronalGeneExpr"/>
</dbReference>
<dbReference type="PRINTS" id="PR00886">
    <property type="entry name" value="HIGHMOBLTY12"/>
</dbReference>
<dbReference type="PANTHER" id="PTHR46040:SF3">
    <property type="entry name" value="HIGH MOBILITY GROUP PROTEIN 2"/>
    <property type="match status" value="1"/>
</dbReference>
<evidence type="ECO:0000256" key="2">
    <source>
        <dbReference type="ARBA" id="ARBA00023242"/>
    </source>
</evidence>
<keyword evidence="2 3" id="KW-0539">Nucleus</keyword>
<feature type="region of interest" description="Disordered" evidence="5">
    <location>
        <begin position="118"/>
        <end position="162"/>
    </location>
</feature>
<dbReference type="Gene3D" id="1.10.30.10">
    <property type="entry name" value="High mobility group box domain"/>
    <property type="match status" value="1"/>
</dbReference>
<gene>
    <name evidence="7" type="ORF">OXX778_LOCUS10134</name>
</gene>
<dbReference type="GO" id="GO:0010468">
    <property type="term" value="P:regulation of gene expression"/>
    <property type="evidence" value="ECO:0007669"/>
    <property type="project" value="TreeGrafter"/>
</dbReference>
<accession>A0A813XM16</accession>
<feature type="compositionally biased region" description="Polar residues" evidence="5">
    <location>
        <begin position="121"/>
        <end position="137"/>
    </location>
</feature>
<feature type="coiled-coil region" evidence="4">
    <location>
        <begin position="328"/>
        <end position="376"/>
    </location>
</feature>
<evidence type="ECO:0000313" key="8">
    <source>
        <dbReference type="Proteomes" id="UP000663879"/>
    </source>
</evidence>
<evidence type="ECO:0000256" key="3">
    <source>
        <dbReference type="PROSITE-ProRule" id="PRU00267"/>
    </source>
</evidence>
<dbReference type="PANTHER" id="PTHR46040">
    <property type="entry name" value="HIGH MOBILITY GROUP PROTEIN 2"/>
    <property type="match status" value="1"/>
</dbReference>
<dbReference type="AlphaFoldDB" id="A0A813XM16"/>
<dbReference type="GO" id="GO:0003677">
    <property type="term" value="F:DNA binding"/>
    <property type="evidence" value="ECO:0007669"/>
    <property type="project" value="UniProtKB-UniRule"/>
</dbReference>
<evidence type="ECO:0000256" key="5">
    <source>
        <dbReference type="SAM" id="MobiDB-lite"/>
    </source>
</evidence>
<dbReference type="GO" id="GO:0005634">
    <property type="term" value="C:nucleus"/>
    <property type="evidence" value="ECO:0007669"/>
    <property type="project" value="UniProtKB-UniRule"/>
</dbReference>
<feature type="region of interest" description="Disordered" evidence="5">
    <location>
        <begin position="276"/>
        <end position="300"/>
    </location>
</feature>
<evidence type="ECO:0000256" key="4">
    <source>
        <dbReference type="SAM" id="Coils"/>
    </source>
</evidence>
<proteinExistence type="predicted"/>
<dbReference type="Proteomes" id="UP000663879">
    <property type="component" value="Unassembled WGS sequence"/>
</dbReference>
<protein>
    <recommendedName>
        <fullName evidence="6">HMG box domain-containing protein</fullName>
    </recommendedName>
</protein>
<feature type="compositionally biased region" description="Polar residues" evidence="5">
    <location>
        <begin position="66"/>
        <end position="85"/>
    </location>
</feature>
<dbReference type="SMART" id="SM00398">
    <property type="entry name" value="HMG"/>
    <property type="match status" value="1"/>
</dbReference>
<keyword evidence="1 3" id="KW-0238">DNA-binding</keyword>
<comment type="caution">
    <text evidence="7">The sequence shown here is derived from an EMBL/GenBank/DDBJ whole genome shotgun (WGS) entry which is preliminary data.</text>
</comment>
<sequence>MDQHSEPPVQPVETDQPLDHTKSIDSEPTPIEHVIQDHIVDEIKSIEHTPEEQENTKILDSSQYSVLEQPNTQEVLQSEQQNEPLSESHDFILNDTDIKEQVDETSFLSHSIKDECIEPNINPNLDLNTPVKNTNSRAAPRKKTRVSASKSTPSSSNQTASSSIMNTINDIASGAASISPPSAQKRRKKDPSAPKAPLNGYLVYFNEERSEMRQKNPNIGFGELTKIIAAKWKELPTDEKQKYINEAELDKERYVKEMADYKKSDAYKQYLKENTNSKSSKTISLNEEPTPNQVINQGDQPNVSWLQNESSIAGFDIPIFTEEFIEHSKQREQELRHLRKEINELEQQNGVLNKHVDNLKQTSQKLDMEMDAVKNSNNQMQKSIDFFRQTVLHCFSQTPLPNTSDYVPTNQNIDDYIMRLFQLVSLNNQFEQAQNLQDPNYLMNRNFVTQVKSVFSKMNIHSIFENC</sequence>
<dbReference type="Pfam" id="PF00505">
    <property type="entry name" value="HMG_box"/>
    <property type="match status" value="1"/>
</dbReference>
<evidence type="ECO:0000256" key="1">
    <source>
        <dbReference type="ARBA" id="ARBA00023125"/>
    </source>
</evidence>
<keyword evidence="8" id="KW-1185">Reference proteome</keyword>
<organism evidence="7 8">
    <name type="scientific">Brachionus calyciflorus</name>
    <dbReference type="NCBI Taxonomy" id="104777"/>
    <lineage>
        <taxon>Eukaryota</taxon>
        <taxon>Metazoa</taxon>
        <taxon>Spiralia</taxon>
        <taxon>Gnathifera</taxon>
        <taxon>Rotifera</taxon>
        <taxon>Eurotatoria</taxon>
        <taxon>Monogononta</taxon>
        <taxon>Pseudotrocha</taxon>
        <taxon>Ploima</taxon>
        <taxon>Brachionidae</taxon>
        <taxon>Brachionus</taxon>
    </lineage>
</organism>
<feature type="domain" description="HMG box" evidence="6">
    <location>
        <begin position="194"/>
        <end position="262"/>
    </location>
</feature>
<feature type="compositionally biased region" description="Low complexity" evidence="5">
    <location>
        <begin position="174"/>
        <end position="183"/>
    </location>
</feature>
<feature type="region of interest" description="Disordered" evidence="5">
    <location>
        <begin position="66"/>
        <end position="87"/>
    </location>
</feature>